<protein>
    <submittedName>
        <fullName evidence="2">Uncharacterized protein</fullName>
    </submittedName>
</protein>
<keyword evidence="1" id="KW-0472">Membrane</keyword>
<evidence type="ECO:0000313" key="2">
    <source>
        <dbReference type="EMBL" id="RDV84817.1"/>
    </source>
</evidence>
<dbReference type="Proteomes" id="UP000256329">
    <property type="component" value="Unassembled WGS sequence"/>
</dbReference>
<accession>A0A3D8P7Y9</accession>
<gene>
    <name evidence="2" type="ORF">DXX99_01900</name>
</gene>
<comment type="caution">
    <text evidence="2">The sequence shown here is derived from an EMBL/GenBank/DDBJ whole genome shotgun (WGS) entry which is preliminary data.</text>
</comment>
<evidence type="ECO:0000313" key="3">
    <source>
        <dbReference type="Proteomes" id="UP000256329"/>
    </source>
</evidence>
<reference evidence="2 3" key="1">
    <citation type="submission" date="2018-08" db="EMBL/GenBank/DDBJ databases">
        <title>Form III RuBisCO-mediated autotrophy in Thermodesulfobium bacteria.</title>
        <authorList>
            <person name="Toshchakov S.V."/>
            <person name="Kublanov I.V."/>
            <person name="Frolov E."/>
            <person name="Bonch-Osmolovskaya E.A."/>
            <person name="Tourova T.P."/>
            <person name="Chernych N.A."/>
            <person name="Lebedinsky A.V."/>
        </authorList>
    </citation>
    <scope>NUCLEOTIDE SEQUENCE [LARGE SCALE GENOMIC DNA]</scope>
    <source>
        <strain evidence="2 3">SR</strain>
    </source>
</reference>
<proteinExistence type="predicted"/>
<dbReference type="AlphaFoldDB" id="A0A3D8P7Y9"/>
<name>A0A3D8P7Y9_9THEO</name>
<feature type="transmembrane region" description="Helical" evidence="1">
    <location>
        <begin position="33"/>
        <end position="54"/>
    </location>
</feature>
<keyword evidence="1" id="KW-0812">Transmembrane</keyword>
<dbReference type="RefSeq" id="WP_115791811.1">
    <property type="nucleotide sequence ID" value="NZ_QSLN01000001.1"/>
</dbReference>
<keyword evidence="1" id="KW-1133">Transmembrane helix</keyword>
<keyword evidence="3" id="KW-1185">Reference proteome</keyword>
<sequence>MLYVLALLSFYFLVAYFEVPRMLKNRMYRELWVFAFLSLLGFTLALFQIFHWPFPNITKGIEALFRPLYLRLERLLLPPEMG</sequence>
<dbReference type="EMBL" id="QSLN01000001">
    <property type="protein sequence ID" value="RDV84817.1"/>
    <property type="molecule type" value="Genomic_DNA"/>
</dbReference>
<dbReference type="OrthoDB" id="2112909at2"/>
<organism evidence="2 3">
    <name type="scientific">Ammonifex thiophilus</name>
    <dbReference type="NCBI Taxonomy" id="444093"/>
    <lineage>
        <taxon>Bacteria</taxon>
        <taxon>Bacillati</taxon>
        <taxon>Bacillota</taxon>
        <taxon>Clostridia</taxon>
        <taxon>Thermoanaerobacterales</taxon>
        <taxon>Thermoanaerobacteraceae</taxon>
        <taxon>Ammonifex</taxon>
    </lineage>
</organism>
<evidence type="ECO:0000256" key="1">
    <source>
        <dbReference type="SAM" id="Phobius"/>
    </source>
</evidence>